<protein>
    <submittedName>
        <fullName evidence="2">Uncharacterized protein</fullName>
    </submittedName>
</protein>
<dbReference type="AlphaFoldDB" id="A0A6G1KWR4"/>
<dbReference type="OrthoDB" id="10593744at2759"/>
<evidence type="ECO:0000256" key="1">
    <source>
        <dbReference type="SAM" id="MobiDB-lite"/>
    </source>
</evidence>
<name>A0A6G1KWR4_9PEZI</name>
<keyword evidence="3" id="KW-1185">Reference proteome</keyword>
<evidence type="ECO:0000313" key="2">
    <source>
        <dbReference type="EMBL" id="KAF2765081.1"/>
    </source>
</evidence>
<gene>
    <name evidence="2" type="ORF">EJ03DRAFT_385538</name>
</gene>
<evidence type="ECO:0000313" key="3">
    <source>
        <dbReference type="Proteomes" id="UP000799436"/>
    </source>
</evidence>
<organism evidence="2 3">
    <name type="scientific">Teratosphaeria nubilosa</name>
    <dbReference type="NCBI Taxonomy" id="161662"/>
    <lineage>
        <taxon>Eukaryota</taxon>
        <taxon>Fungi</taxon>
        <taxon>Dikarya</taxon>
        <taxon>Ascomycota</taxon>
        <taxon>Pezizomycotina</taxon>
        <taxon>Dothideomycetes</taxon>
        <taxon>Dothideomycetidae</taxon>
        <taxon>Mycosphaerellales</taxon>
        <taxon>Teratosphaeriaceae</taxon>
        <taxon>Teratosphaeria</taxon>
    </lineage>
</organism>
<dbReference type="EMBL" id="ML995901">
    <property type="protein sequence ID" value="KAF2765081.1"/>
    <property type="molecule type" value="Genomic_DNA"/>
</dbReference>
<accession>A0A6G1KWR4</accession>
<feature type="compositionally biased region" description="Polar residues" evidence="1">
    <location>
        <begin position="1"/>
        <end position="16"/>
    </location>
</feature>
<feature type="region of interest" description="Disordered" evidence="1">
    <location>
        <begin position="1"/>
        <end position="21"/>
    </location>
</feature>
<sequence>MDSTQSASFSDSTKPLDQQWDPESRTALLQTENLALQQRVAELDGRVSEQAAKFQACREYMRKHVFPFEKVNHRFSDLQCAAVPMADTAKLPPELLNQVYHELFIFDKPVRITYSTALDDGWGFVKDGLQGTHLVEHSGRAPKWKPFLRRDETALLQVSAMINQEASPILTFAKLIRHIMLARPSGTNGPISPSNFKHCKGIQSLDWVVHVNGAQISPSELQTVVGLILPSLKRFCMLERDPTKRRAQFEKLRLVSGRDLPAGMYARVFWHNRVKIPDEEYGEHDNKGWPGVNMVKKGYAIPVCAIPMVDIVEGETEFSKSQINLWKVAVAVEKRLVADKVIEALDVATKRKWLEEI</sequence>
<dbReference type="Proteomes" id="UP000799436">
    <property type="component" value="Unassembled WGS sequence"/>
</dbReference>
<reference evidence="2" key="1">
    <citation type="journal article" date="2020" name="Stud. Mycol.">
        <title>101 Dothideomycetes genomes: a test case for predicting lifestyles and emergence of pathogens.</title>
        <authorList>
            <person name="Haridas S."/>
            <person name="Albert R."/>
            <person name="Binder M."/>
            <person name="Bloem J."/>
            <person name="Labutti K."/>
            <person name="Salamov A."/>
            <person name="Andreopoulos B."/>
            <person name="Baker S."/>
            <person name="Barry K."/>
            <person name="Bills G."/>
            <person name="Bluhm B."/>
            <person name="Cannon C."/>
            <person name="Castanera R."/>
            <person name="Culley D."/>
            <person name="Daum C."/>
            <person name="Ezra D."/>
            <person name="Gonzalez J."/>
            <person name="Henrissat B."/>
            <person name="Kuo A."/>
            <person name="Liang C."/>
            <person name="Lipzen A."/>
            <person name="Lutzoni F."/>
            <person name="Magnuson J."/>
            <person name="Mondo S."/>
            <person name="Nolan M."/>
            <person name="Ohm R."/>
            <person name="Pangilinan J."/>
            <person name="Park H.-J."/>
            <person name="Ramirez L."/>
            <person name="Alfaro M."/>
            <person name="Sun H."/>
            <person name="Tritt A."/>
            <person name="Yoshinaga Y."/>
            <person name="Zwiers L.-H."/>
            <person name="Turgeon B."/>
            <person name="Goodwin S."/>
            <person name="Spatafora J."/>
            <person name="Crous P."/>
            <person name="Grigoriev I."/>
        </authorList>
    </citation>
    <scope>NUCLEOTIDE SEQUENCE</scope>
    <source>
        <strain evidence="2">CBS 116005</strain>
    </source>
</reference>
<proteinExistence type="predicted"/>